<keyword evidence="3" id="KW-1185">Reference proteome</keyword>
<name>A0A1I7MVZ7_9HYPH</name>
<dbReference type="AlphaFoldDB" id="A0A1I7MVZ7"/>
<dbReference type="STRING" id="429728.SAMN05216456_0052"/>
<feature type="signal peptide" evidence="1">
    <location>
        <begin position="1"/>
        <end position="23"/>
    </location>
</feature>
<evidence type="ECO:0000256" key="1">
    <source>
        <dbReference type="SAM" id="SignalP"/>
    </source>
</evidence>
<evidence type="ECO:0000313" key="2">
    <source>
        <dbReference type="EMBL" id="SFV26592.1"/>
    </source>
</evidence>
<keyword evidence="1" id="KW-0732">Signal</keyword>
<dbReference type="EMBL" id="FPCK01000001">
    <property type="protein sequence ID" value="SFV26592.1"/>
    <property type="molecule type" value="Genomic_DNA"/>
</dbReference>
<protein>
    <submittedName>
        <fullName evidence="2">Uncharacterized protein</fullName>
    </submittedName>
</protein>
<sequence length="129" mass="14514">MRCWTRIALGLTITAASLAPALASPAGVWELDTRDTRFTLEMCGDGTQLCGMLTWLSDANYNAQYEPYLNRPMADRMTQDAPNRWKGAMRLMGHRLSGTITQNSPNHLTLSGCAFLVVCKTYQMYRMEK</sequence>
<evidence type="ECO:0000313" key="3">
    <source>
        <dbReference type="Proteomes" id="UP000199074"/>
    </source>
</evidence>
<feature type="chain" id="PRO_5011544885" evidence="1">
    <location>
        <begin position="24"/>
        <end position="129"/>
    </location>
</feature>
<proteinExistence type="predicted"/>
<dbReference type="RefSeq" id="WP_175528400.1">
    <property type="nucleotide sequence ID" value="NZ_FPCK01000001.1"/>
</dbReference>
<accession>A0A1I7MVZ7</accession>
<organism evidence="2 3">
    <name type="scientific">Devosia crocina</name>
    <dbReference type="NCBI Taxonomy" id="429728"/>
    <lineage>
        <taxon>Bacteria</taxon>
        <taxon>Pseudomonadati</taxon>
        <taxon>Pseudomonadota</taxon>
        <taxon>Alphaproteobacteria</taxon>
        <taxon>Hyphomicrobiales</taxon>
        <taxon>Devosiaceae</taxon>
        <taxon>Devosia</taxon>
    </lineage>
</organism>
<dbReference type="Proteomes" id="UP000199074">
    <property type="component" value="Unassembled WGS sequence"/>
</dbReference>
<reference evidence="2 3" key="1">
    <citation type="submission" date="2016-10" db="EMBL/GenBank/DDBJ databases">
        <authorList>
            <person name="de Groot N.N."/>
        </authorList>
    </citation>
    <scope>NUCLEOTIDE SEQUENCE [LARGE SCALE GENOMIC DNA]</scope>
    <source>
        <strain evidence="2 3">IPL20</strain>
    </source>
</reference>
<gene>
    <name evidence="2" type="ORF">SAMN05216456_0052</name>
</gene>